<evidence type="ECO:0000259" key="1">
    <source>
        <dbReference type="Pfam" id="PF17989"/>
    </source>
</evidence>
<dbReference type="Proteomes" id="UP000183994">
    <property type="component" value="Unassembled WGS sequence"/>
</dbReference>
<dbReference type="InterPro" id="IPR043129">
    <property type="entry name" value="ATPase_NBD"/>
</dbReference>
<evidence type="ECO:0000313" key="3">
    <source>
        <dbReference type="EMBL" id="SHL21146.1"/>
    </source>
</evidence>
<proteinExistence type="predicted"/>
<gene>
    <name evidence="3" type="ORF">SAMN02745216_04821</name>
</gene>
<dbReference type="AlphaFoldDB" id="A0A1M6YS95"/>
<accession>A0A1M6YS95</accession>
<keyword evidence="4" id="KW-1185">Reference proteome</keyword>
<sequence length="348" mass="38800">MDVLGIDIGFGFTKATNGKEFLMFKSLLGEAAEIPFRANLANSSFTENLHVTVDEQTFFVGDFAERQSGVRQSTLDQDLLVQEFAKVLALTAAGIFSEKYAPMNVVSGLPVGYFTEYKEAFVKAILGHHTVNYHKADGSVVTRRININRVRMIPQPMGSVLNLLMDERGRITDRDLASKKVGVVDVGFKTTDFIIFDKLQFITRGSRTIDTGISDIFRTIANKLRKQVDVSLELYRLYDPVSKGSIRIRGQELELAEIRDHVYAQAAGEIADEINQIWSDDWDMDTVVLTGGGGMELAKHLQPLIAGNVVGIPNDTDARLNNVQGYLKFARHLWEKDEPPPAREESAE</sequence>
<dbReference type="STRING" id="1121393.SAMN02745216_04821"/>
<feature type="domain" description="Actin-like protein N-terminal" evidence="1">
    <location>
        <begin position="5"/>
        <end position="158"/>
    </location>
</feature>
<reference evidence="4" key="1">
    <citation type="submission" date="2016-11" db="EMBL/GenBank/DDBJ databases">
        <authorList>
            <person name="Varghese N."/>
            <person name="Submissions S."/>
        </authorList>
    </citation>
    <scope>NUCLEOTIDE SEQUENCE [LARGE SCALE GENOMIC DNA]</scope>
    <source>
        <strain evidence="4">DSM 16219</strain>
    </source>
</reference>
<name>A0A1M6YS95_9BACT</name>
<evidence type="ECO:0000313" key="4">
    <source>
        <dbReference type="Proteomes" id="UP000183994"/>
    </source>
</evidence>
<dbReference type="EMBL" id="FQZU01000053">
    <property type="protein sequence ID" value="SHL21146.1"/>
    <property type="molecule type" value="Genomic_DNA"/>
</dbReference>
<dbReference type="SUPFAM" id="SSF53067">
    <property type="entry name" value="Actin-like ATPase domain"/>
    <property type="match status" value="2"/>
</dbReference>
<dbReference type="Pfam" id="PF21522">
    <property type="entry name" value="MreB-like_C"/>
    <property type="match status" value="1"/>
</dbReference>
<feature type="domain" description="Actin homologue MreB-like C-terminal" evidence="2">
    <location>
        <begin position="183"/>
        <end position="302"/>
    </location>
</feature>
<dbReference type="InterPro" id="IPR049067">
    <property type="entry name" value="MreB-like_C"/>
</dbReference>
<protein>
    <submittedName>
        <fullName evidence="3">Plasmid segregation protein ParM</fullName>
    </submittedName>
</protein>
<dbReference type="Gene3D" id="3.30.420.40">
    <property type="match status" value="2"/>
</dbReference>
<dbReference type="OrthoDB" id="5412507at2"/>
<dbReference type="RefSeq" id="WP_073478806.1">
    <property type="nucleotide sequence ID" value="NZ_FQZU01000053.1"/>
</dbReference>
<dbReference type="InterPro" id="IPR040607">
    <property type="entry name" value="ALP_N"/>
</dbReference>
<dbReference type="Pfam" id="PF17989">
    <property type="entry name" value="ALP_N"/>
    <property type="match status" value="1"/>
</dbReference>
<evidence type="ECO:0000259" key="2">
    <source>
        <dbReference type="Pfam" id="PF21522"/>
    </source>
</evidence>
<organism evidence="3 4">
    <name type="scientific">Desulfatibacillum alkenivorans DSM 16219</name>
    <dbReference type="NCBI Taxonomy" id="1121393"/>
    <lineage>
        <taxon>Bacteria</taxon>
        <taxon>Pseudomonadati</taxon>
        <taxon>Thermodesulfobacteriota</taxon>
        <taxon>Desulfobacteria</taxon>
        <taxon>Desulfobacterales</taxon>
        <taxon>Desulfatibacillaceae</taxon>
        <taxon>Desulfatibacillum</taxon>
    </lineage>
</organism>
<dbReference type="CDD" id="cd24025">
    <property type="entry name" value="ASKHA_NBD_ParM_pCBH-like"/>
    <property type="match status" value="1"/>
</dbReference>